<organism evidence="3 4">
    <name type="scientific">Paramecium primaurelia</name>
    <dbReference type="NCBI Taxonomy" id="5886"/>
    <lineage>
        <taxon>Eukaryota</taxon>
        <taxon>Sar</taxon>
        <taxon>Alveolata</taxon>
        <taxon>Ciliophora</taxon>
        <taxon>Intramacronucleata</taxon>
        <taxon>Oligohymenophorea</taxon>
        <taxon>Peniculida</taxon>
        <taxon>Parameciidae</taxon>
        <taxon>Paramecium</taxon>
    </lineage>
</organism>
<dbReference type="Proteomes" id="UP000688137">
    <property type="component" value="Unassembled WGS sequence"/>
</dbReference>
<dbReference type="InterPro" id="IPR045122">
    <property type="entry name" value="Csc1-like"/>
</dbReference>
<feature type="transmembrane region" description="Helical" evidence="1">
    <location>
        <begin position="457"/>
        <end position="477"/>
    </location>
</feature>
<protein>
    <recommendedName>
        <fullName evidence="2">CSC1/OSCA1-like cytosolic domain-containing protein</fullName>
    </recommendedName>
</protein>
<feature type="transmembrane region" description="Helical" evidence="1">
    <location>
        <begin position="200"/>
        <end position="219"/>
    </location>
</feature>
<keyword evidence="1" id="KW-1133">Transmembrane helix</keyword>
<dbReference type="GO" id="GO:0005886">
    <property type="term" value="C:plasma membrane"/>
    <property type="evidence" value="ECO:0007669"/>
    <property type="project" value="TreeGrafter"/>
</dbReference>
<dbReference type="Pfam" id="PF14703">
    <property type="entry name" value="PHM7_cyt"/>
    <property type="match status" value="1"/>
</dbReference>
<dbReference type="AlphaFoldDB" id="A0A8S1JRJ5"/>
<feature type="domain" description="CSC1/OSCA1-like cytosolic" evidence="2">
    <location>
        <begin position="304"/>
        <end position="444"/>
    </location>
</feature>
<feature type="transmembrane region" description="Helical" evidence="1">
    <location>
        <begin position="505"/>
        <end position="525"/>
    </location>
</feature>
<sequence>MSARPSGYQKFKDEEAFVSNRQEKAVDVSAGVLGKGAGAADFPIDQIPPNFELAELHREAWNVGTTKLSKRQKRNLQKHQKTQSNNIENDMIGKICDCCARQVPNHLLSLGCNNRDYSFLGAGMPLYFEYIKSCILMLLIIFVTSGDYNIITNIAFGKSCQVLNKELQGQDIDEKQFCQLSWATQTSLANKRNGDQFIDLQQMLNLISMITLILLFQYFRKEQRAFDAEIDSQTQYASDFTILLKNIPTDPTGLQNGDFDEDLKTFMEQYVQTYPKLPEIVDYEQERKQYQIQSKKPVTDLRRVVSVNLCYNLDEQYQLEQQKQQKIVQKQKILSSLYSQGKEPLSQEVQNDPQLVSIDAEISAIESKLEELEKKFIEGQDVKNYFLGQAFVTFQWENDAQSILNEHKLSKFQRLIGKKSKLIYRGVPLIVEEPPEPTDVFWENLHISTKQKILRRLFGYTITAIILAICGGLIYWLSAIQAESAEEQAEAIKNGDLKPNIKVKIIAQVASISIIVINALLAMIIKNVSQFERFSTQTGYNISLASKSSLAQFINTAVITFAISTWVTKNIYGAGGLVYNQSQVFVLNAIIPAVVSLIDASTISKWLFQYLEKKKGNKSVKTQKQLHELYERPAFDISVAYATILKNMYVVAFYASVIPLALIITCFALLLHYWVEKFNIARRRSIKYNYSSQMSIEMIEQLELVLPIYCGTNLWWEYAFLGSISTEAIIGICLGIGNAILPMHEINEAVFPMQSEIDEHLPIQEAEAGFLTDYCRENPATAETARQQYKIRVEKHKQQKQNMDKMFGDA</sequence>
<dbReference type="EMBL" id="CAJJDM010000004">
    <property type="protein sequence ID" value="CAD8044597.1"/>
    <property type="molecule type" value="Genomic_DNA"/>
</dbReference>
<dbReference type="OMA" id="WENLHIS"/>
<dbReference type="GO" id="GO:0005227">
    <property type="term" value="F:calcium-activated cation channel activity"/>
    <property type="evidence" value="ECO:0007669"/>
    <property type="project" value="InterPro"/>
</dbReference>
<dbReference type="PANTHER" id="PTHR13018:SF83">
    <property type="entry name" value="RRM DOMAIN-CONTAINING PROTEIN"/>
    <property type="match status" value="1"/>
</dbReference>
<feature type="transmembrane region" description="Helical" evidence="1">
    <location>
        <begin position="584"/>
        <end position="608"/>
    </location>
</feature>
<keyword evidence="1" id="KW-0812">Transmembrane</keyword>
<evidence type="ECO:0000259" key="2">
    <source>
        <dbReference type="Pfam" id="PF14703"/>
    </source>
</evidence>
<dbReference type="PANTHER" id="PTHR13018">
    <property type="entry name" value="PROBABLE MEMBRANE PROTEIN DUF221-RELATED"/>
    <property type="match status" value="1"/>
</dbReference>
<evidence type="ECO:0000313" key="3">
    <source>
        <dbReference type="EMBL" id="CAD8044597.1"/>
    </source>
</evidence>
<comment type="caution">
    <text evidence="3">The sequence shown here is derived from an EMBL/GenBank/DDBJ whole genome shotgun (WGS) entry which is preliminary data.</text>
</comment>
<keyword evidence="1" id="KW-0472">Membrane</keyword>
<feature type="transmembrane region" description="Helical" evidence="1">
    <location>
        <begin position="134"/>
        <end position="156"/>
    </location>
</feature>
<evidence type="ECO:0000313" key="4">
    <source>
        <dbReference type="Proteomes" id="UP000688137"/>
    </source>
</evidence>
<reference evidence="3" key="1">
    <citation type="submission" date="2021-01" db="EMBL/GenBank/DDBJ databases">
        <authorList>
            <consortium name="Genoscope - CEA"/>
            <person name="William W."/>
        </authorList>
    </citation>
    <scope>NUCLEOTIDE SEQUENCE</scope>
</reference>
<feature type="transmembrane region" description="Helical" evidence="1">
    <location>
        <begin position="651"/>
        <end position="675"/>
    </location>
</feature>
<feature type="transmembrane region" description="Helical" evidence="1">
    <location>
        <begin position="553"/>
        <end position="572"/>
    </location>
</feature>
<evidence type="ECO:0000256" key="1">
    <source>
        <dbReference type="SAM" id="Phobius"/>
    </source>
</evidence>
<keyword evidence="4" id="KW-1185">Reference proteome</keyword>
<gene>
    <name evidence="3" type="ORF">PPRIM_AZ9-3.1.T0080162</name>
</gene>
<accession>A0A8S1JRJ5</accession>
<proteinExistence type="predicted"/>
<dbReference type="InterPro" id="IPR027815">
    <property type="entry name" value="CSC1/OSCA1-like_cyt"/>
</dbReference>
<name>A0A8S1JRJ5_PARPR</name>